<gene>
    <name evidence="3" type="ORF">HF086_000085</name>
</gene>
<comment type="caution">
    <text evidence="3">The sequence shown here is derived from an EMBL/GenBank/DDBJ whole genome shotgun (WGS) entry which is preliminary data.</text>
</comment>
<name>A0A922MVY9_SPOEX</name>
<dbReference type="Pfam" id="PF12259">
    <property type="entry name" value="Baculo_F"/>
    <property type="match status" value="1"/>
</dbReference>
<keyword evidence="2" id="KW-1133">Transmembrane helix</keyword>
<feature type="compositionally biased region" description="Polar residues" evidence="1">
    <location>
        <begin position="194"/>
        <end position="205"/>
    </location>
</feature>
<feature type="transmembrane region" description="Helical" evidence="2">
    <location>
        <begin position="600"/>
        <end position="619"/>
    </location>
</feature>
<sequence>MAQGKNMVDDKSLIFEEKKVETEYSAFAKLLPTYDGNRRTLAFYLENVENALELIHNNEDLAISCLIRNKLKGKAAEALSENPGARTWTEIKQVLLRKFGEFRTGTQLIHALTHVTRDNTSLEAFGDRIRVLMSALITAEPNNQTQYEQIALETFLKNLNPITALSIKIKHVENLDQAIILAKQEEVDLRARRLQQNKSNPTKLTPKNKFNNKSGNSFIKKDKENLNKSKTTQVNSENKKKIHFQNEMEEEDEEDEEQEQDNEDSESEDSNLDQEDAMKIDNEIKSLKASSNNNKINQRKSISIMQNFMKDYENNLNAIKNNQIKIYRAIDRYTTRRNEVETNFLTATIFSQIENSLQQLYDRLETLENAITFSHLEKMHPSILDASYLIEELNQIQNEIKDNLAFAPNINNIHLWEKTIKVKAYSTNETLNFILDLPIVAKQPYNLLHLYSIPNNNDTILIPKNPYLILGNNEFAYPHEPCDTITENEVICKHLEWKTLLHSNDCIAQLIQHQEPHNCTYAKAKYDNNIIQQIKDNSWIVIMKQDEVIKTICNQDVQYQRSKDSINLDNLKDALRHSEDIIDPEEDAITIPATPSWPSITMYVLVFLTGVGVAVYKLWWQRRTAQITADPEPESETVQLRSQPSLRLHLKGGGVTSQ</sequence>
<evidence type="ECO:0000313" key="4">
    <source>
        <dbReference type="Proteomes" id="UP000814243"/>
    </source>
</evidence>
<evidence type="ECO:0000256" key="2">
    <source>
        <dbReference type="SAM" id="Phobius"/>
    </source>
</evidence>
<keyword evidence="2" id="KW-0472">Membrane</keyword>
<evidence type="ECO:0000313" key="3">
    <source>
        <dbReference type="EMBL" id="KAH9643611.1"/>
    </source>
</evidence>
<feature type="compositionally biased region" description="Low complexity" evidence="1">
    <location>
        <begin position="207"/>
        <end position="218"/>
    </location>
</feature>
<dbReference type="AlphaFoldDB" id="A0A922MVY9"/>
<keyword evidence="2" id="KW-0812">Transmembrane</keyword>
<feature type="region of interest" description="Disordered" evidence="1">
    <location>
        <begin position="193"/>
        <end position="275"/>
    </location>
</feature>
<protein>
    <submittedName>
        <fullName evidence="3">Uncharacterized protein</fullName>
    </submittedName>
</protein>
<accession>A0A922MVY9</accession>
<dbReference type="InterPro" id="IPR022048">
    <property type="entry name" value="Envelope_fusion-like"/>
</dbReference>
<feature type="compositionally biased region" description="Acidic residues" evidence="1">
    <location>
        <begin position="247"/>
        <end position="275"/>
    </location>
</feature>
<organism evidence="3 4">
    <name type="scientific">Spodoptera exigua</name>
    <name type="common">Beet armyworm</name>
    <name type="synonym">Noctua fulgens</name>
    <dbReference type="NCBI Taxonomy" id="7107"/>
    <lineage>
        <taxon>Eukaryota</taxon>
        <taxon>Metazoa</taxon>
        <taxon>Ecdysozoa</taxon>
        <taxon>Arthropoda</taxon>
        <taxon>Hexapoda</taxon>
        <taxon>Insecta</taxon>
        <taxon>Pterygota</taxon>
        <taxon>Neoptera</taxon>
        <taxon>Endopterygota</taxon>
        <taxon>Lepidoptera</taxon>
        <taxon>Glossata</taxon>
        <taxon>Ditrysia</taxon>
        <taxon>Noctuoidea</taxon>
        <taxon>Noctuidae</taxon>
        <taxon>Amphipyrinae</taxon>
        <taxon>Spodoptera</taxon>
    </lineage>
</organism>
<proteinExistence type="predicted"/>
<dbReference type="EMBL" id="JACEFF010000120">
    <property type="protein sequence ID" value="KAH9643611.1"/>
    <property type="molecule type" value="Genomic_DNA"/>
</dbReference>
<evidence type="ECO:0000256" key="1">
    <source>
        <dbReference type="SAM" id="MobiDB-lite"/>
    </source>
</evidence>
<reference evidence="3" key="1">
    <citation type="journal article" date="2021" name="G3 (Bethesda)">
        <title>Genome and transcriptome analysis of the beet armyworm Spodoptera exigua reveals targets for pest control. .</title>
        <authorList>
            <person name="Simon S."/>
            <person name="Breeschoten T."/>
            <person name="Jansen H.J."/>
            <person name="Dirks R.P."/>
            <person name="Schranz M.E."/>
            <person name="Ros V.I.D."/>
        </authorList>
    </citation>
    <scope>NUCLEOTIDE SEQUENCE</scope>
    <source>
        <strain evidence="3">TB_SE_WUR_2020</strain>
    </source>
</reference>
<dbReference type="Proteomes" id="UP000814243">
    <property type="component" value="Unassembled WGS sequence"/>
</dbReference>